<dbReference type="SUPFAM" id="SSF53254">
    <property type="entry name" value="Phosphoglycerate mutase-like"/>
    <property type="match status" value="1"/>
</dbReference>
<name>A0A2R5EG92_9BACL</name>
<reference evidence="1 2" key="1">
    <citation type="submission" date="2017-08" db="EMBL/GenBank/DDBJ databases">
        <title>Substantial Increase in Enzyme Production by Combined Drug-Resistance Mutations in Paenibacillus agaridevorans.</title>
        <authorList>
            <person name="Tanaka Y."/>
            <person name="Funane K."/>
            <person name="Hosaka T."/>
            <person name="Shiwa Y."/>
            <person name="Fujita N."/>
            <person name="Miyazaki T."/>
            <person name="Yoshikawa H."/>
            <person name="Murakami K."/>
            <person name="Kasahara K."/>
            <person name="Inaoka T."/>
            <person name="Hiraga Y."/>
            <person name="Ochi K."/>
        </authorList>
    </citation>
    <scope>NUCLEOTIDE SEQUENCE [LARGE SCALE GENOMIC DNA]</scope>
    <source>
        <strain evidence="1 2">T-3040</strain>
    </source>
</reference>
<evidence type="ECO:0000313" key="2">
    <source>
        <dbReference type="Proteomes" id="UP000245202"/>
    </source>
</evidence>
<organism evidence="1 2">
    <name type="scientific">Paenibacillus agaridevorans</name>
    <dbReference type="NCBI Taxonomy" id="171404"/>
    <lineage>
        <taxon>Bacteria</taxon>
        <taxon>Bacillati</taxon>
        <taxon>Bacillota</taxon>
        <taxon>Bacilli</taxon>
        <taxon>Bacillales</taxon>
        <taxon>Paenibacillaceae</taxon>
        <taxon>Paenibacillus</taxon>
    </lineage>
</organism>
<dbReference type="InterPro" id="IPR013078">
    <property type="entry name" value="His_Pase_superF_clade-1"/>
</dbReference>
<dbReference type="EMBL" id="BDQX01000007">
    <property type="protein sequence ID" value="GBG05576.1"/>
    <property type="molecule type" value="Genomic_DNA"/>
</dbReference>
<accession>A0A2R5EG92</accession>
<keyword evidence="2" id="KW-1185">Reference proteome</keyword>
<dbReference type="Gene3D" id="3.40.50.1240">
    <property type="entry name" value="Phosphoglycerate mutase-like"/>
    <property type="match status" value="1"/>
</dbReference>
<dbReference type="CDD" id="cd07067">
    <property type="entry name" value="HP_PGM_like"/>
    <property type="match status" value="1"/>
</dbReference>
<dbReference type="InterPro" id="IPR029033">
    <property type="entry name" value="His_PPase_superfam"/>
</dbReference>
<gene>
    <name evidence="1" type="ORF">PAT3040_00058</name>
</gene>
<dbReference type="Proteomes" id="UP000245202">
    <property type="component" value="Unassembled WGS sequence"/>
</dbReference>
<dbReference type="AlphaFoldDB" id="A0A2R5EG92"/>
<sequence length="52" mass="5823">MQADGQEPDAKLTELGIQQAVNLTEFLLDKDIDFIISSPFERAYRTIAPLAQ</sequence>
<protein>
    <submittedName>
        <fullName evidence="1">Putative histidine phosphatase family protein</fullName>
    </submittedName>
</protein>
<dbReference type="Pfam" id="PF00300">
    <property type="entry name" value="His_Phos_1"/>
    <property type="match status" value="1"/>
</dbReference>
<proteinExistence type="predicted"/>
<comment type="caution">
    <text evidence="1">The sequence shown here is derived from an EMBL/GenBank/DDBJ whole genome shotgun (WGS) entry which is preliminary data.</text>
</comment>
<evidence type="ECO:0000313" key="1">
    <source>
        <dbReference type="EMBL" id="GBG05576.1"/>
    </source>
</evidence>